<evidence type="ECO:0000313" key="4">
    <source>
        <dbReference type="Proteomes" id="UP001221142"/>
    </source>
</evidence>
<comment type="caution">
    <text evidence="3">The sequence shown here is derived from an EMBL/GenBank/DDBJ whole genome shotgun (WGS) entry which is preliminary data.</text>
</comment>
<feature type="region of interest" description="Disordered" evidence="1">
    <location>
        <begin position="65"/>
        <end position="125"/>
    </location>
</feature>
<dbReference type="InterPro" id="IPR001138">
    <property type="entry name" value="Zn2Cys6_DnaBD"/>
</dbReference>
<proteinExistence type="predicted"/>
<name>A0AAD7BZ45_9AGAR</name>
<evidence type="ECO:0000256" key="1">
    <source>
        <dbReference type="SAM" id="MobiDB-lite"/>
    </source>
</evidence>
<accession>A0AAD7BZ45</accession>
<dbReference type="Pfam" id="PF00172">
    <property type="entry name" value="Zn_clus"/>
    <property type="match status" value="1"/>
</dbReference>
<dbReference type="EMBL" id="JARKIF010000007">
    <property type="protein sequence ID" value="KAJ7634741.1"/>
    <property type="molecule type" value="Genomic_DNA"/>
</dbReference>
<protein>
    <recommendedName>
        <fullName evidence="2">Zn(2)-C6 fungal-type domain-containing protein</fullName>
    </recommendedName>
</protein>
<dbReference type="GO" id="GO:0000981">
    <property type="term" value="F:DNA-binding transcription factor activity, RNA polymerase II-specific"/>
    <property type="evidence" value="ECO:0007669"/>
    <property type="project" value="InterPro"/>
</dbReference>
<feature type="domain" description="Zn(2)-C6 fungal-type" evidence="2">
    <location>
        <begin position="26"/>
        <end position="60"/>
    </location>
</feature>
<dbReference type="PROSITE" id="PS00463">
    <property type="entry name" value="ZN2_CY6_FUNGAL_1"/>
    <property type="match status" value="1"/>
</dbReference>
<dbReference type="SMART" id="SM00066">
    <property type="entry name" value="GAL4"/>
    <property type="match status" value="1"/>
</dbReference>
<dbReference type="PROSITE" id="PS50048">
    <property type="entry name" value="ZN2_CY6_FUNGAL_2"/>
    <property type="match status" value="1"/>
</dbReference>
<dbReference type="CDD" id="cd00067">
    <property type="entry name" value="GAL4"/>
    <property type="match status" value="1"/>
</dbReference>
<gene>
    <name evidence="3" type="ORF">FB45DRAFT_473287</name>
</gene>
<dbReference type="AlphaFoldDB" id="A0AAD7BZ45"/>
<organism evidence="3 4">
    <name type="scientific">Roridomyces roridus</name>
    <dbReference type="NCBI Taxonomy" id="1738132"/>
    <lineage>
        <taxon>Eukaryota</taxon>
        <taxon>Fungi</taxon>
        <taxon>Dikarya</taxon>
        <taxon>Basidiomycota</taxon>
        <taxon>Agaricomycotina</taxon>
        <taxon>Agaricomycetes</taxon>
        <taxon>Agaricomycetidae</taxon>
        <taxon>Agaricales</taxon>
        <taxon>Marasmiineae</taxon>
        <taxon>Mycenaceae</taxon>
        <taxon>Roridomyces</taxon>
    </lineage>
</organism>
<evidence type="ECO:0000259" key="2">
    <source>
        <dbReference type="PROSITE" id="PS50048"/>
    </source>
</evidence>
<dbReference type="InterPro" id="IPR036864">
    <property type="entry name" value="Zn2-C6_fun-type_DNA-bd_sf"/>
</dbReference>
<feature type="compositionally biased region" description="Polar residues" evidence="1">
    <location>
        <begin position="94"/>
        <end position="108"/>
    </location>
</feature>
<dbReference type="Gene3D" id="4.10.240.10">
    <property type="entry name" value="Zn(2)-C6 fungal-type DNA-binding domain"/>
    <property type="match status" value="1"/>
</dbReference>
<keyword evidence="4" id="KW-1185">Reference proteome</keyword>
<reference evidence="3" key="1">
    <citation type="submission" date="2023-03" db="EMBL/GenBank/DDBJ databases">
        <title>Massive genome expansion in bonnet fungi (Mycena s.s.) driven by repeated elements and novel gene families across ecological guilds.</title>
        <authorList>
            <consortium name="Lawrence Berkeley National Laboratory"/>
            <person name="Harder C.B."/>
            <person name="Miyauchi S."/>
            <person name="Viragh M."/>
            <person name="Kuo A."/>
            <person name="Thoen E."/>
            <person name="Andreopoulos B."/>
            <person name="Lu D."/>
            <person name="Skrede I."/>
            <person name="Drula E."/>
            <person name="Henrissat B."/>
            <person name="Morin E."/>
            <person name="Kohler A."/>
            <person name="Barry K."/>
            <person name="LaButti K."/>
            <person name="Morin E."/>
            <person name="Salamov A."/>
            <person name="Lipzen A."/>
            <person name="Mereny Z."/>
            <person name="Hegedus B."/>
            <person name="Baldrian P."/>
            <person name="Stursova M."/>
            <person name="Weitz H."/>
            <person name="Taylor A."/>
            <person name="Grigoriev I.V."/>
            <person name="Nagy L.G."/>
            <person name="Martin F."/>
            <person name="Kauserud H."/>
        </authorList>
    </citation>
    <scope>NUCLEOTIDE SEQUENCE</scope>
    <source>
        <strain evidence="3">9284</strain>
    </source>
</reference>
<evidence type="ECO:0000313" key="3">
    <source>
        <dbReference type="EMBL" id="KAJ7634741.1"/>
    </source>
</evidence>
<dbReference type="GO" id="GO:0008270">
    <property type="term" value="F:zinc ion binding"/>
    <property type="evidence" value="ECO:0007669"/>
    <property type="project" value="InterPro"/>
</dbReference>
<dbReference type="Proteomes" id="UP001221142">
    <property type="component" value="Unassembled WGS sequence"/>
</dbReference>
<sequence length="208" mass="22647">MHPNRSSSSKLPVIKPPPGHSRNRIACVNCRRRKIKCITDKKNPNYPCQRCVKEGANCEYIAATSDDERASPQPDSTRPTTVWVEPLDPESYARRNNASGPPSQSGTSAAHPGLPVTPPFQYEQGYGQSDSYLQAQFTNNFNMPANFLGSQYPPPPSNVAPNVHYGPFPGPAGTVYPWTQHQHRSPSAYTGGCSCHPAAPCVCGRRGV</sequence>
<dbReference type="SUPFAM" id="SSF57701">
    <property type="entry name" value="Zn2/Cys6 DNA-binding domain"/>
    <property type="match status" value="1"/>
</dbReference>